<comment type="caution">
    <text evidence="7">The sequence shown here is derived from an EMBL/GenBank/DDBJ whole genome shotgun (WGS) entry which is preliminary data.</text>
</comment>
<evidence type="ECO:0000256" key="6">
    <source>
        <dbReference type="SAM" id="MobiDB-lite"/>
    </source>
</evidence>
<evidence type="ECO:0000256" key="2">
    <source>
        <dbReference type="ARBA" id="ARBA00006076"/>
    </source>
</evidence>
<dbReference type="OrthoDB" id="5583at2759"/>
<evidence type="ECO:0000256" key="3">
    <source>
        <dbReference type="ARBA" id="ARBA00022664"/>
    </source>
</evidence>
<dbReference type="PANTHER" id="PTHR14152">
    <property type="entry name" value="SQUAMOUS CELL CARCINOMA ANTIGEN RECOGNISED BY CYTOTOXIC T LYMPHOCYTES"/>
    <property type="match status" value="1"/>
</dbReference>
<evidence type="ECO:0000256" key="4">
    <source>
        <dbReference type="ARBA" id="ARBA00023187"/>
    </source>
</evidence>
<feature type="compositionally biased region" description="Polar residues" evidence="6">
    <location>
        <begin position="509"/>
        <end position="521"/>
    </location>
</feature>
<dbReference type="GO" id="GO:0000481">
    <property type="term" value="P:maturation of 5S rRNA"/>
    <property type="evidence" value="ECO:0007669"/>
    <property type="project" value="TreeGrafter"/>
</dbReference>
<feature type="region of interest" description="Disordered" evidence="6">
    <location>
        <begin position="588"/>
        <end position="622"/>
    </location>
</feature>
<comment type="similarity">
    <text evidence="2">Belongs to the SNU66/SART1 family.</text>
</comment>
<feature type="region of interest" description="Disordered" evidence="6">
    <location>
        <begin position="438"/>
        <end position="527"/>
    </location>
</feature>
<keyword evidence="4" id="KW-0508">mRNA splicing</keyword>
<feature type="compositionally biased region" description="Basic and acidic residues" evidence="6">
    <location>
        <begin position="588"/>
        <end position="597"/>
    </location>
</feature>
<evidence type="ECO:0000256" key="1">
    <source>
        <dbReference type="ARBA" id="ARBA00004123"/>
    </source>
</evidence>
<feature type="compositionally biased region" description="Low complexity" evidence="6">
    <location>
        <begin position="468"/>
        <end position="480"/>
    </location>
</feature>
<keyword evidence="3" id="KW-0507">mRNA processing</keyword>
<evidence type="ECO:0000313" key="7">
    <source>
        <dbReference type="EMBL" id="KAF0289979.1"/>
    </source>
</evidence>
<dbReference type="Proteomes" id="UP000440578">
    <property type="component" value="Unassembled WGS sequence"/>
</dbReference>
<accession>A0A6A4VA37</accession>
<gene>
    <name evidence="7" type="primary">SART1</name>
    <name evidence="7" type="ORF">FJT64_011811</name>
</gene>
<dbReference type="Pfam" id="PF19252">
    <property type="entry name" value="HIND"/>
    <property type="match status" value="1"/>
</dbReference>
<reference evidence="7 8" key="1">
    <citation type="submission" date="2019-07" db="EMBL/GenBank/DDBJ databases">
        <title>Draft genome assembly of a fouling barnacle, Amphibalanus amphitrite (Darwin, 1854): The first reference genome for Thecostraca.</title>
        <authorList>
            <person name="Kim W."/>
        </authorList>
    </citation>
    <scope>NUCLEOTIDE SEQUENCE [LARGE SCALE GENOMIC DNA]</scope>
    <source>
        <strain evidence="7">SNU_AA5</strain>
        <tissue evidence="7">Soma without cirri and trophi</tissue>
    </source>
</reference>
<dbReference type="EMBL" id="VIIS01001991">
    <property type="protein sequence ID" value="KAF0289979.1"/>
    <property type="molecule type" value="Genomic_DNA"/>
</dbReference>
<feature type="compositionally biased region" description="Gly residues" evidence="6">
    <location>
        <begin position="109"/>
        <end position="119"/>
    </location>
</feature>
<dbReference type="PANTHER" id="PTHR14152:SF5">
    <property type="entry name" value="U4_U6.U5 TRI-SNRNP-ASSOCIATED PROTEIN 1"/>
    <property type="match status" value="1"/>
</dbReference>
<feature type="region of interest" description="Disordered" evidence="6">
    <location>
        <begin position="1"/>
        <end position="183"/>
    </location>
</feature>
<sequence length="810" mass="88616">MGHEKKKKKDRDRDRDRDRERRRHRSRSGSASPEHGDSERRHRRKHKKHKSDRKRRHEVDDSPPFAAPPPPKLSRSSASPPLAPPPPQLRGEGAPAAPPPPRLRSSPPAGGGEGGGGGESSLSIEETNRLRAELGLRPLDVKPVKGTGDGGEGSAEGPRMGSSDTYAIHKKPEHIGDKKKTEKLREKLASRREARAIEARMTRVRGLGDSDDDDESASAWVTKSRQLQKEKEMASKRAALLDDLDAEFGVGDLVAADTSESRAAAYSAGDLRGLTVEHQADQFVEGRDVVLTIKDKAVLDEDESDVLVNVNMVDDERHEKNVAIRRQKPGYRPDDQDEWDEQGNYRPKSLLSQYDEQLDGEKKSSFVIGAAGQASAAVNQAAVVKEKLKQKMKQQAMQSLDMPAPKIASEFYTEAEMASFKKVKKKVRKVRKKGILKADDLLPLADDDPSAHLGSRVKREPADSDGEAAVTDDTAPVTDDLSGVKLEDEEADTELSRAIERSRRLKQDAQAQESESSGATRSTERRLAELAAKLREKEAADASVTQSIVLNSTAEFCRSLGDIPTYGMSGNRDEEAEEIASLERELAEERRRSDLARAADGGVWEEVGPDETAAPTEREAAERSAILEAEPEVGAGLAGALKLAMKKGYVDQEESGKKGASQQVLAHLRAQNYSIEDKSAMDDDRRGRGGGGYGGGGGGPVTEFKDKANYKPEVKLEYIDDQGRLLSSKEAFRYLSHKFHGKGSGKMKTEKREKKIQESLLMAQMNSTDTPLNTLSRLQEKQKELQSPYVVLSGAKLLGSGSSGSQVAKH</sequence>
<feature type="region of interest" description="Disordered" evidence="6">
    <location>
        <begin position="670"/>
        <end position="706"/>
    </location>
</feature>
<feature type="compositionally biased region" description="Basic and acidic residues" evidence="6">
    <location>
        <begin position="675"/>
        <end position="687"/>
    </location>
</feature>
<dbReference type="AlphaFoldDB" id="A0A6A4VA37"/>
<feature type="compositionally biased region" description="Basic residues" evidence="6">
    <location>
        <begin position="1"/>
        <end position="10"/>
    </location>
</feature>
<feature type="compositionally biased region" description="Basic and acidic residues" evidence="6">
    <location>
        <begin position="494"/>
        <end position="507"/>
    </location>
</feature>
<feature type="region of interest" description="Disordered" evidence="6">
    <location>
        <begin position="200"/>
        <end position="228"/>
    </location>
</feature>
<protein>
    <submittedName>
        <fullName evidence="7">U4/U6.U5 tri-snRNP-associated protein 1</fullName>
    </submittedName>
</protein>
<dbReference type="Pfam" id="PF03343">
    <property type="entry name" value="SART-1"/>
    <property type="match status" value="1"/>
</dbReference>
<keyword evidence="5" id="KW-0539">Nucleus</keyword>
<evidence type="ECO:0000313" key="8">
    <source>
        <dbReference type="Proteomes" id="UP000440578"/>
    </source>
</evidence>
<dbReference type="GO" id="GO:0046540">
    <property type="term" value="C:U4/U6 x U5 tri-snRNP complex"/>
    <property type="evidence" value="ECO:0007669"/>
    <property type="project" value="InterPro"/>
</dbReference>
<organism evidence="7 8">
    <name type="scientific">Amphibalanus amphitrite</name>
    <name type="common">Striped barnacle</name>
    <name type="synonym">Balanus amphitrite</name>
    <dbReference type="NCBI Taxonomy" id="1232801"/>
    <lineage>
        <taxon>Eukaryota</taxon>
        <taxon>Metazoa</taxon>
        <taxon>Ecdysozoa</taxon>
        <taxon>Arthropoda</taxon>
        <taxon>Crustacea</taxon>
        <taxon>Multicrustacea</taxon>
        <taxon>Cirripedia</taxon>
        <taxon>Thoracica</taxon>
        <taxon>Thoracicalcarea</taxon>
        <taxon>Balanomorpha</taxon>
        <taxon>Balanoidea</taxon>
        <taxon>Balanidae</taxon>
        <taxon>Amphibalaninae</taxon>
        <taxon>Amphibalanus</taxon>
    </lineage>
</organism>
<feature type="region of interest" description="Disordered" evidence="6">
    <location>
        <begin position="319"/>
        <end position="348"/>
    </location>
</feature>
<feature type="compositionally biased region" description="Basic and acidic residues" evidence="6">
    <location>
        <begin position="173"/>
        <end position="183"/>
    </location>
</feature>
<dbReference type="InterPro" id="IPR045347">
    <property type="entry name" value="HIND"/>
</dbReference>
<feature type="compositionally biased region" description="Basic residues" evidence="6">
    <location>
        <begin position="41"/>
        <end position="56"/>
    </location>
</feature>
<dbReference type="InterPro" id="IPR005011">
    <property type="entry name" value="SNU66/SART1"/>
</dbReference>
<dbReference type="GO" id="GO:0045292">
    <property type="term" value="P:mRNA cis splicing, via spliceosome"/>
    <property type="evidence" value="ECO:0007669"/>
    <property type="project" value="TreeGrafter"/>
</dbReference>
<keyword evidence="8" id="KW-1185">Reference proteome</keyword>
<name>A0A6A4VA37_AMPAM</name>
<proteinExistence type="inferred from homology"/>
<evidence type="ECO:0000256" key="5">
    <source>
        <dbReference type="ARBA" id="ARBA00023242"/>
    </source>
</evidence>
<comment type="subcellular location">
    <subcellularLocation>
        <location evidence="1">Nucleus</location>
    </subcellularLocation>
</comment>
<feature type="compositionally biased region" description="Gly residues" evidence="6">
    <location>
        <begin position="689"/>
        <end position="700"/>
    </location>
</feature>
<feature type="compositionally biased region" description="Basic and acidic residues" evidence="6">
    <location>
        <begin position="126"/>
        <end position="143"/>
    </location>
</feature>